<evidence type="ECO:0000313" key="7">
    <source>
        <dbReference type="Proteomes" id="UP000243591"/>
    </source>
</evidence>
<dbReference type="Gene3D" id="3.90.1150.10">
    <property type="entry name" value="Aspartate Aminotransferase, domain 1"/>
    <property type="match status" value="1"/>
</dbReference>
<dbReference type="SUPFAM" id="SSF53383">
    <property type="entry name" value="PLP-dependent transferases"/>
    <property type="match status" value="1"/>
</dbReference>
<gene>
    <name evidence="6" type="primary">mtnE</name>
    <name evidence="6" type="ORF">BTBSAS_40130</name>
    <name evidence="5" type="ORF">CNY62_04025</name>
</gene>
<dbReference type="STRING" id="2756.BFR44_07795"/>
<reference evidence="6" key="3">
    <citation type="submission" date="2018-04" db="EMBL/GenBank/DDBJ databases">
        <authorList>
            <person name="Go L.Y."/>
            <person name="Mitchell J.A."/>
        </authorList>
    </citation>
    <scope>NUCLEOTIDE SEQUENCE</scope>
    <source>
        <strain evidence="6">BSAS1 3</strain>
    </source>
</reference>
<evidence type="ECO:0000313" key="6">
    <source>
        <dbReference type="EMBL" id="SPP29107.1"/>
    </source>
</evidence>
<comment type="cofactor">
    <cofactor evidence="1">
        <name>pyridoxal 5'-phosphate</name>
        <dbReference type="ChEBI" id="CHEBI:597326"/>
    </cofactor>
</comment>
<evidence type="ECO:0000256" key="3">
    <source>
        <dbReference type="ARBA" id="ARBA00022679"/>
    </source>
</evidence>
<dbReference type="Pfam" id="PF00155">
    <property type="entry name" value="Aminotran_1_2"/>
    <property type="match status" value="1"/>
</dbReference>
<organism evidence="5 7">
    <name type="scientific">Brochothrix thermosphacta</name>
    <name type="common">Microbacterium thermosphactum</name>
    <dbReference type="NCBI Taxonomy" id="2756"/>
    <lineage>
        <taxon>Bacteria</taxon>
        <taxon>Bacillati</taxon>
        <taxon>Bacillota</taxon>
        <taxon>Bacilli</taxon>
        <taxon>Bacillales</taxon>
        <taxon>Listeriaceae</taxon>
        <taxon>Brochothrix</taxon>
    </lineage>
</organism>
<dbReference type="PANTHER" id="PTHR42832">
    <property type="entry name" value="AMINO ACID AMINOTRANSFERASE"/>
    <property type="match status" value="1"/>
</dbReference>
<dbReference type="InterPro" id="IPR015422">
    <property type="entry name" value="PyrdxlP-dep_Trfase_small"/>
</dbReference>
<dbReference type="InterPro" id="IPR004839">
    <property type="entry name" value="Aminotransferase_I/II_large"/>
</dbReference>
<dbReference type="InterPro" id="IPR015421">
    <property type="entry name" value="PyrdxlP-dep_Trfase_major"/>
</dbReference>
<dbReference type="InterPro" id="IPR050881">
    <property type="entry name" value="LL-DAP_aminotransferase"/>
</dbReference>
<evidence type="ECO:0000256" key="2">
    <source>
        <dbReference type="ARBA" id="ARBA00022576"/>
    </source>
</evidence>
<dbReference type="Gene3D" id="3.40.640.10">
    <property type="entry name" value="Type I PLP-dependent aspartate aminotransferase-like (Major domain)"/>
    <property type="match status" value="1"/>
</dbReference>
<dbReference type="Proteomes" id="UP000270190">
    <property type="component" value="Unassembled WGS sequence"/>
</dbReference>
<sequence>MVDFEMAEIVKSLPFNYFSGIDDKVAAKIDAGEDVIDLASGSPDLAMDPAVLAAIQLALTDPSNQAYPPFTGKAKLKQAVANFYQRMYGVVIDAEKEVMIVNSSGVSVVAVPQTLLNPGDTILLTNPAYPPYFAAAKLAQAEVYEMPALAENAFLPDFEEIPIEVAKKAKVMMLNYPNNPTGAVATTTFFEKAITFCEKYHIALIHDFAYAAIGYNGVKPLSLMQMGNGKNIGVELYTASKTFSMAGYRFGFVVGNESIISAFKNYHSNAYSTVPGFIQDGMTAALNGSYAKIESNRHIYEERLNALVSGLQTIGWKVEAPQGSLFAWFKVPKGYTSETFADCLLEKANIAVAPGSGFGSEGKDYVRVSVLQELPRIHEVIDRIDKLNLF</sequence>
<dbReference type="GO" id="GO:0030170">
    <property type="term" value="F:pyridoxal phosphate binding"/>
    <property type="evidence" value="ECO:0007669"/>
    <property type="project" value="InterPro"/>
</dbReference>
<reference evidence="8" key="2">
    <citation type="submission" date="2018-04" db="EMBL/GenBank/DDBJ databases">
        <authorList>
            <person name="Illikoud N."/>
        </authorList>
    </citation>
    <scope>NUCLEOTIDE SEQUENCE [LARGE SCALE GENOMIC DNA]</scope>
</reference>
<protein>
    <submittedName>
        <fullName evidence="5">Aspartate aminotransferase</fullName>
    </submittedName>
    <submittedName>
        <fullName evidence="6">Transaminase MtnE</fullName>
        <ecNumber evidence="6">2.6.1.-</ecNumber>
    </submittedName>
</protein>
<evidence type="ECO:0000313" key="5">
    <source>
        <dbReference type="EMBL" id="ATF25624.1"/>
    </source>
</evidence>
<evidence type="ECO:0000313" key="8">
    <source>
        <dbReference type="Proteomes" id="UP000270190"/>
    </source>
</evidence>
<dbReference type="AlphaFoldDB" id="A0A1D2LZ78"/>
<dbReference type="RefSeq" id="WP_069119148.1">
    <property type="nucleotide sequence ID" value="NZ_CBCPKC010000005.1"/>
</dbReference>
<dbReference type="OrthoDB" id="9802328at2"/>
<keyword evidence="3 5" id="KW-0808">Transferase</keyword>
<dbReference type="KEGG" id="bths:CNY62_04025"/>
<dbReference type="PANTHER" id="PTHR42832:SF3">
    <property type="entry name" value="L-GLUTAMINE--4-(METHYLSULFANYL)-2-OXOBUTANOATE AMINOTRANSFERASE"/>
    <property type="match status" value="1"/>
</dbReference>
<feature type="domain" description="Aminotransferase class I/classII large" evidence="4">
    <location>
        <begin position="34"/>
        <end position="383"/>
    </location>
</feature>
<keyword evidence="7" id="KW-1185">Reference proteome</keyword>
<dbReference type="CDD" id="cd00609">
    <property type="entry name" value="AAT_like"/>
    <property type="match status" value="1"/>
</dbReference>
<reference evidence="5 7" key="1">
    <citation type="submission" date="2017-09" db="EMBL/GenBank/DDBJ databases">
        <title>Complete Genome Sequences of Two Strains of the Meat Spoilage Bacterium Brochothrix thermosphacta Isolated from Ground Chicken.</title>
        <authorList>
            <person name="Paoli G.C."/>
            <person name="Wijey C."/>
            <person name="Chen C.-Y."/>
            <person name="Nguyen L."/>
            <person name="Yan X."/>
            <person name="Irwin P.L."/>
        </authorList>
    </citation>
    <scope>NUCLEOTIDE SEQUENCE [LARGE SCALE GENOMIC DNA]</scope>
    <source>
        <strain evidence="5 7">BI</strain>
    </source>
</reference>
<dbReference type="EMBL" id="CP023483">
    <property type="protein sequence ID" value="ATF25624.1"/>
    <property type="molecule type" value="Genomic_DNA"/>
</dbReference>
<dbReference type="GO" id="GO:0008483">
    <property type="term" value="F:transaminase activity"/>
    <property type="evidence" value="ECO:0007669"/>
    <property type="project" value="UniProtKB-KW"/>
</dbReference>
<accession>A0A1D2LZ78</accession>
<keyword evidence="2 5" id="KW-0032">Aminotransferase</keyword>
<dbReference type="EMBL" id="OUNC01000034">
    <property type="protein sequence ID" value="SPP29107.1"/>
    <property type="molecule type" value="Genomic_DNA"/>
</dbReference>
<evidence type="ECO:0000259" key="4">
    <source>
        <dbReference type="Pfam" id="PF00155"/>
    </source>
</evidence>
<dbReference type="InterPro" id="IPR015424">
    <property type="entry name" value="PyrdxlP-dep_Trfase"/>
</dbReference>
<name>A0A1D2LZ78_BROTH</name>
<proteinExistence type="predicted"/>
<dbReference type="EC" id="2.6.1.-" evidence="6"/>
<dbReference type="Proteomes" id="UP000243591">
    <property type="component" value="Chromosome"/>
</dbReference>
<evidence type="ECO:0000256" key="1">
    <source>
        <dbReference type="ARBA" id="ARBA00001933"/>
    </source>
</evidence>